<dbReference type="KEGG" id="caul:KCG34_05955"/>
<dbReference type="InterPro" id="IPR015421">
    <property type="entry name" value="PyrdxlP-dep_Trfase_major"/>
</dbReference>
<dbReference type="EMBL" id="CP073078">
    <property type="protein sequence ID" value="QUD89422.1"/>
    <property type="molecule type" value="Genomic_DNA"/>
</dbReference>
<dbReference type="PANTHER" id="PTHR43586:SF15">
    <property type="entry name" value="BLR3095 PROTEIN"/>
    <property type="match status" value="1"/>
</dbReference>
<dbReference type="InterPro" id="IPR015422">
    <property type="entry name" value="PyrdxlP-dep_Trfase_small"/>
</dbReference>
<dbReference type="InterPro" id="IPR000192">
    <property type="entry name" value="Aminotrans_V_dom"/>
</dbReference>
<dbReference type="Gene3D" id="3.90.1150.10">
    <property type="entry name" value="Aspartate Aminotransferase, domain 1"/>
    <property type="match status" value="1"/>
</dbReference>
<dbReference type="SUPFAM" id="SSF53383">
    <property type="entry name" value="PLP-dependent transferases"/>
    <property type="match status" value="1"/>
</dbReference>
<proteinExistence type="predicted"/>
<dbReference type="RefSeq" id="WP_211939474.1">
    <property type="nucleotide sequence ID" value="NZ_CP073078.1"/>
</dbReference>
<name>A0A975G2M8_9CAUL</name>
<sequence length="381" mass="40535">METRFEALRARFPLLARKTYLNSGSYGALAIEVEAAVQAYLRDRNEAGADWELWVGKHEAVRQGLAVLLGVAADEIAVTASASAGLNALASALDFTGGRDTVVTTDFEFPTSAQIWHAQAPRGARVVHAHPRQDGYIPLEAFEALIDERTRIVAATQVCYRNGAKLDVAGLARLAHARGALMLLDCYQTVGSEPIDLKALGVDFAIGGMMKYLIGTAGIGFLYARAELIPGLVPTASGWFAQADIGAMDITANHPSPTARRFEAGTPAVVNAYAAEAGLKIISDLGTQAIGDRVRCLTRLLLDRLQAIGWPAITPDLDARRGPLVAVPSRDAAGLCAELARQGIVTSHRDGNVRAGVHAYNNEDDIETLIAALEAARGGFR</sequence>
<keyword evidence="4" id="KW-1185">Reference proteome</keyword>
<dbReference type="InterPro" id="IPR015424">
    <property type="entry name" value="PyrdxlP-dep_Trfase"/>
</dbReference>
<accession>A0A975G2M8</accession>
<organism evidence="3 4">
    <name type="scientific">Phenylobacterium montanum</name>
    <dbReference type="NCBI Taxonomy" id="2823693"/>
    <lineage>
        <taxon>Bacteria</taxon>
        <taxon>Pseudomonadati</taxon>
        <taxon>Pseudomonadota</taxon>
        <taxon>Alphaproteobacteria</taxon>
        <taxon>Caulobacterales</taxon>
        <taxon>Caulobacteraceae</taxon>
        <taxon>Phenylobacterium</taxon>
    </lineage>
</organism>
<keyword evidence="3" id="KW-0032">Aminotransferase</keyword>
<keyword evidence="3" id="KW-0808">Transferase</keyword>
<evidence type="ECO:0000313" key="3">
    <source>
        <dbReference type="EMBL" id="QUD89422.1"/>
    </source>
</evidence>
<dbReference type="AlphaFoldDB" id="A0A975G2M8"/>
<gene>
    <name evidence="3" type="ORF">KCG34_05955</name>
</gene>
<dbReference type="GO" id="GO:0008483">
    <property type="term" value="F:transaminase activity"/>
    <property type="evidence" value="ECO:0007669"/>
    <property type="project" value="UniProtKB-KW"/>
</dbReference>
<evidence type="ECO:0000259" key="2">
    <source>
        <dbReference type="Pfam" id="PF00266"/>
    </source>
</evidence>
<dbReference type="Pfam" id="PF00266">
    <property type="entry name" value="Aminotran_5"/>
    <property type="match status" value="1"/>
</dbReference>
<evidence type="ECO:0000313" key="4">
    <source>
        <dbReference type="Proteomes" id="UP000676409"/>
    </source>
</evidence>
<dbReference type="Gene3D" id="3.40.640.10">
    <property type="entry name" value="Type I PLP-dependent aspartate aminotransferase-like (Major domain)"/>
    <property type="match status" value="1"/>
</dbReference>
<dbReference type="Proteomes" id="UP000676409">
    <property type="component" value="Chromosome"/>
</dbReference>
<feature type="domain" description="Aminotransferase class V" evidence="2">
    <location>
        <begin position="57"/>
        <end position="368"/>
    </location>
</feature>
<reference evidence="3" key="1">
    <citation type="submission" date="2021-04" db="EMBL/GenBank/DDBJ databases">
        <title>The complete genome sequence of Caulobacter sp. S6.</title>
        <authorList>
            <person name="Tang Y."/>
            <person name="Ouyang W."/>
            <person name="Liu Q."/>
            <person name="Huang B."/>
            <person name="Guo Z."/>
            <person name="Lei P."/>
        </authorList>
    </citation>
    <scope>NUCLEOTIDE SEQUENCE</scope>
    <source>
        <strain evidence="3">S6</strain>
    </source>
</reference>
<protein>
    <submittedName>
        <fullName evidence="3">Aminotransferase class V-fold PLP-dependent enzyme</fullName>
    </submittedName>
</protein>
<keyword evidence="1" id="KW-0663">Pyridoxal phosphate</keyword>
<evidence type="ECO:0000256" key="1">
    <source>
        <dbReference type="ARBA" id="ARBA00022898"/>
    </source>
</evidence>
<dbReference type="PANTHER" id="PTHR43586">
    <property type="entry name" value="CYSTEINE DESULFURASE"/>
    <property type="match status" value="1"/>
</dbReference>